<comment type="catalytic activity">
    <reaction evidence="14">
        <text>L-lysyl-[histone] + acetyl-CoA = N(6)-acetyl-L-lysyl-[histone] + CoA + H(+)</text>
        <dbReference type="Rhea" id="RHEA:21992"/>
        <dbReference type="Rhea" id="RHEA-COMP:9845"/>
        <dbReference type="Rhea" id="RHEA-COMP:11338"/>
        <dbReference type="ChEBI" id="CHEBI:15378"/>
        <dbReference type="ChEBI" id="CHEBI:29969"/>
        <dbReference type="ChEBI" id="CHEBI:57287"/>
        <dbReference type="ChEBI" id="CHEBI:57288"/>
        <dbReference type="ChEBI" id="CHEBI:61930"/>
        <dbReference type="EC" id="2.3.1.48"/>
    </reaction>
    <physiologicalReaction direction="left-to-right" evidence="14">
        <dbReference type="Rhea" id="RHEA:21993"/>
    </physiologicalReaction>
</comment>
<protein>
    <recommendedName>
        <fullName evidence="4">histone acetyltransferase</fullName>
        <ecNumber evidence="4">2.3.1.48</ecNumber>
    </recommendedName>
</protein>
<dbReference type="PROSITE" id="PS50014">
    <property type="entry name" value="BROMODOMAIN_2"/>
    <property type="match status" value="1"/>
</dbReference>
<comment type="similarity">
    <text evidence="3">Belongs to the acetyltransferase family. GCN5 subfamily.</text>
</comment>
<dbReference type="InterPro" id="IPR000182">
    <property type="entry name" value="GNAT_dom"/>
</dbReference>
<dbReference type="GO" id="GO:0005813">
    <property type="term" value="C:centrosome"/>
    <property type="evidence" value="ECO:0007669"/>
    <property type="project" value="UniProtKB-SubCell"/>
</dbReference>
<evidence type="ECO:0000313" key="20">
    <source>
        <dbReference type="RefSeq" id="XP_034238428.1"/>
    </source>
</evidence>
<dbReference type="Pfam" id="PF00583">
    <property type="entry name" value="Acetyltransf_1"/>
    <property type="match status" value="1"/>
</dbReference>
<evidence type="ECO:0000256" key="13">
    <source>
        <dbReference type="ARBA" id="ARBA00023315"/>
    </source>
</evidence>
<dbReference type="InterPro" id="IPR009464">
    <property type="entry name" value="PCAF_N"/>
</dbReference>
<keyword evidence="7" id="KW-0805">Transcription regulation</keyword>
<evidence type="ECO:0000256" key="9">
    <source>
        <dbReference type="ARBA" id="ARBA00023159"/>
    </source>
</evidence>
<dbReference type="InterPro" id="IPR001487">
    <property type="entry name" value="Bromodomain"/>
</dbReference>
<accession>A0A6P8YFE2</accession>
<feature type="domain" description="N-acetyltransferase" evidence="18">
    <location>
        <begin position="475"/>
        <end position="621"/>
    </location>
</feature>
<evidence type="ECO:0000256" key="14">
    <source>
        <dbReference type="ARBA" id="ARBA00048940"/>
    </source>
</evidence>
<dbReference type="SMART" id="SM00297">
    <property type="entry name" value="BROMO"/>
    <property type="match status" value="1"/>
</dbReference>
<dbReference type="OrthoDB" id="1937912at2759"/>
<dbReference type="CTD" id="39431"/>
<keyword evidence="9" id="KW-0010">Activator</keyword>
<gene>
    <name evidence="20" type="primary">LOC117643580</name>
</gene>
<keyword evidence="13" id="KW-0012">Acyltransferase</keyword>
<dbReference type="PANTHER" id="PTHR45750">
    <property type="entry name" value="GH11602P"/>
    <property type="match status" value="1"/>
</dbReference>
<dbReference type="GeneID" id="117643580"/>
<sequence>MMSSSGVTTPEPGTSSTEEAARTGVGGVVSSQASSQGDQVPRPNNNVQRIQQRKKQVFNWPHSKKFLKLAIYSACQADTCKCNGWKAPTPLARSPRADASQPLANFTDPCRSCTHDLRSHVTHLESLDENELNKLLGMVVDVENIFMAMHKEEDEETKRVYYYLFKLLRKCIMTKTTPSTSEGPLGQPPFETPSIHRAVSNFVLLKFANTTQREYSTMSDLAKMFLHCLNHWNFESPSVKKNTVSNEDFSLYKIHFTRWLVFCHIPAFCDSFPHSETTQVFGRSLLRYVFRSVRRQLKEKIKNEKSRMPMEKRYLVLNNFPRFLAQLEDEVYSPNSPIWDVDFKLELPPHLAHLQPGATNARRPGEFEKLMVLPNDKDQFTTINLTPGVGKKHARSETGTLSDQHAKRARLEDSIEDISDQTIAQIIATINDPSCMAGPEQHSVFPENAPRDAAVKVEESKGLIRFHVVGNSLSQSVSKQTMLWLIALQNVFSHQLPRMPKEYITRLVFDPKHRTLALIKDNRAIGGICFRMFPEQGFTEIVFLAVTSNEQVKGYGTHLMNHLKDYHIRKNVLHFLTFGDEFAIGYFKKQGFSKDIRLPRQFYQGYIKDYEGAALMHCEIDPRIVYTEFTAVVRKQKEIIKKLIEQRQQEVQKVHPGLTCFRDGVRSIPVESIPGILETGWKPAARSTRALQHSPEESHDHETLQQTLRQVLNTIKGHNSAWPFLKPVDKNEVPDYYEHIKFPMDLKTMADRIKSHYYVSRRLFIADMTRIFTNCRLYNSPDTEYYRCATVLEKYFQTKMKELGLWDK</sequence>
<dbReference type="Pfam" id="PF00439">
    <property type="entry name" value="Bromodomain"/>
    <property type="match status" value="1"/>
</dbReference>
<dbReference type="PROSITE" id="PS00633">
    <property type="entry name" value="BROMODOMAIN_1"/>
    <property type="match status" value="1"/>
</dbReference>
<evidence type="ECO:0000313" key="19">
    <source>
        <dbReference type="Proteomes" id="UP000515158"/>
    </source>
</evidence>
<dbReference type="InterPro" id="IPR036427">
    <property type="entry name" value="Bromodomain-like_sf"/>
</dbReference>
<feature type="compositionally biased region" description="Low complexity" evidence="16">
    <location>
        <begin position="1"/>
        <end position="18"/>
    </location>
</feature>
<dbReference type="Gene3D" id="3.40.630.30">
    <property type="match status" value="1"/>
</dbReference>
<evidence type="ECO:0000256" key="5">
    <source>
        <dbReference type="ARBA" id="ARBA00022679"/>
    </source>
</evidence>
<dbReference type="GO" id="GO:0140672">
    <property type="term" value="C:ATAC complex"/>
    <property type="evidence" value="ECO:0007669"/>
    <property type="project" value="TreeGrafter"/>
</dbReference>
<dbReference type="Pfam" id="PF06466">
    <property type="entry name" value="PCAF_N"/>
    <property type="match status" value="1"/>
</dbReference>
<evidence type="ECO:0000256" key="12">
    <source>
        <dbReference type="ARBA" id="ARBA00023242"/>
    </source>
</evidence>
<dbReference type="PANTHER" id="PTHR45750:SF3">
    <property type="entry name" value="HISTONE ACETYLTRANSFERASE"/>
    <property type="match status" value="1"/>
</dbReference>
<evidence type="ECO:0000256" key="15">
    <source>
        <dbReference type="PROSITE-ProRule" id="PRU00035"/>
    </source>
</evidence>
<keyword evidence="5" id="KW-0808">Transferase</keyword>
<evidence type="ECO:0000256" key="16">
    <source>
        <dbReference type="SAM" id="MobiDB-lite"/>
    </source>
</evidence>
<keyword evidence="8 15" id="KW-0103">Bromodomain</keyword>
<dbReference type="PRINTS" id="PR00503">
    <property type="entry name" value="BROMODOMAIN"/>
</dbReference>
<evidence type="ECO:0000256" key="1">
    <source>
        <dbReference type="ARBA" id="ARBA00004123"/>
    </source>
</evidence>
<keyword evidence="12" id="KW-0539">Nucleus</keyword>
<dbReference type="Proteomes" id="UP000515158">
    <property type="component" value="Unplaced"/>
</dbReference>
<evidence type="ECO:0000256" key="4">
    <source>
        <dbReference type="ARBA" id="ARBA00013184"/>
    </source>
</evidence>
<dbReference type="CDD" id="cd04301">
    <property type="entry name" value="NAT_SF"/>
    <property type="match status" value="1"/>
</dbReference>
<dbReference type="KEGG" id="tpal:117643580"/>
<evidence type="ECO:0000256" key="3">
    <source>
        <dbReference type="ARBA" id="ARBA00008607"/>
    </source>
</evidence>
<reference evidence="20" key="1">
    <citation type="submission" date="2025-08" db="UniProtKB">
        <authorList>
            <consortium name="RefSeq"/>
        </authorList>
    </citation>
    <scope>IDENTIFICATION</scope>
    <source>
        <tissue evidence="20">Total insect</tissue>
    </source>
</reference>
<feature type="compositionally biased region" description="Low complexity" evidence="16">
    <location>
        <begin position="28"/>
        <end position="40"/>
    </location>
</feature>
<dbReference type="CDD" id="cd05509">
    <property type="entry name" value="Bromo_gcn5_like"/>
    <property type="match status" value="1"/>
</dbReference>
<feature type="region of interest" description="Disordered" evidence="16">
    <location>
        <begin position="385"/>
        <end position="408"/>
    </location>
</feature>
<dbReference type="RefSeq" id="XP_034238428.1">
    <property type="nucleotide sequence ID" value="XM_034382537.1"/>
</dbReference>
<dbReference type="InterPro" id="IPR037800">
    <property type="entry name" value="GCN5"/>
</dbReference>
<evidence type="ECO:0000256" key="10">
    <source>
        <dbReference type="ARBA" id="ARBA00023163"/>
    </source>
</evidence>
<dbReference type="GO" id="GO:0045944">
    <property type="term" value="P:positive regulation of transcription by RNA polymerase II"/>
    <property type="evidence" value="ECO:0007669"/>
    <property type="project" value="TreeGrafter"/>
</dbReference>
<dbReference type="SUPFAM" id="SSF47370">
    <property type="entry name" value="Bromodomain"/>
    <property type="match status" value="1"/>
</dbReference>
<evidence type="ECO:0000256" key="11">
    <source>
        <dbReference type="ARBA" id="ARBA00023212"/>
    </source>
</evidence>
<evidence type="ECO:0000259" key="18">
    <source>
        <dbReference type="PROSITE" id="PS51186"/>
    </source>
</evidence>
<dbReference type="InterPro" id="IPR016181">
    <property type="entry name" value="Acyl_CoA_acyltransferase"/>
</dbReference>
<proteinExistence type="inferred from homology"/>
<name>A0A6P8YFE2_THRPL</name>
<dbReference type="EC" id="2.3.1.48" evidence="4"/>
<evidence type="ECO:0000256" key="8">
    <source>
        <dbReference type="ARBA" id="ARBA00023117"/>
    </source>
</evidence>
<dbReference type="Gene3D" id="1.20.920.10">
    <property type="entry name" value="Bromodomain-like"/>
    <property type="match status" value="1"/>
</dbReference>
<feature type="domain" description="Bromo" evidence="17">
    <location>
        <begin position="716"/>
        <end position="786"/>
    </location>
</feature>
<dbReference type="FunCoup" id="A0A6P8YFE2">
    <property type="interactions" value="456"/>
</dbReference>
<evidence type="ECO:0000256" key="6">
    <source>
        <dbReference type="ARBA" id="ARBA00022853"/>
    </source>
</evidence>
<keyword evidence="19" id="KW-1185">Reference proteome</keyword>
<dbReference type="PROSITE" id="PS51186">
    <property type="entry name" value="GNAT"/>
    <property type="match status" value="1"/>
</dbReference>
<evidence type="ECO:0000256" key="7">
    <source>
        <dbReference type="ARBA" id="ARBA00023015"/>
    </source>
</evidence>
<dbReference type="FunFam" id="3.40.630.30:FF:000004">
    <property type="entry name" value="Histone acetyltransferase KAT2A"/>
    <property type="match status" value="1"/>
</dbReference>
<keyword evidence="11" id="KW-0963">Cytoplasm</keyword>
<dbReference type="GO" id="GO:0043992">
    <property type="term" value="F:histone H3K9 acetyltransferase activity"/>
    <property type="evidence" value="ECO:0007669"/>
    <property type="project" value="UniProtKB-ARBA"/>
</dbReference>
<dbReference type="InParanoid" id="A0A6P8YFE2"/>
<dbReference type="AlphaFoldDB" id="A0A6P8YFE2"/>
<comment type="subcellular location">
    <subcellularLocation>
        <location evidence="2">Cytoplasm</location>
        <location evidence="2">Cytoskeleton</location>
        <location evidence="2">Microtubule organizing center</location>
        <location evidence="2">Centrosome</location>
    </subcellularLocation>
    <subcellularLocation>
        <location evidence="1">Nucleus</location>
    </subcellularLocation>
</comment>
<keyword evidence="11" id="KW-0206">Cytoskeleton</keyword>
<dbReference type="InterPro" id="IPR018359">
    <property type="entry name" value="Bromodomain_CS"/>
</dbReference>
<keyword evidence="10" id="KW-0804">Transcription</keyword>
<evidence type="ECO:0000256" key="2">
    <source>
        <dbReference type="ARBA" id="ARBA00004300"/>
    </source>
</evidence>
<evidence type="ECO:0000259" key="17">
    <source>
        <dbReference type="PROSITE" id="PS50014"/>
    </source>
</evidence>
<feature type="region of interest" description="Disordered" evidence="16">
    <location>
        <begin position="1"/>
        <end position="46"/>
    </location>
</feature>
<keyword evidence="6" id="KW-0156">Chromatin regulator</keyword>
<dbReference type="GO" id="GO:0005634">
    <property type="term" value="C:nucleus"/>
    <property type="evidence" value="ECO:0007669"/>
    <property type="project" value="UniProtKB-SubCell"/>
</dbReference>
<dbReference type="SUPFAM" id="SSF55729">
    <property type="entry name" value="Acyl-CoA N-acyltransferases (Nat)"/>
    <property type="match status" value="1"/>
</dbReference>
<organism evidence="20">
    <name type="scientific">Thrips palmi</name>
    <name type="common">Melon thrips</name>
    <dbReference type="NCBI Taxonomy" id="161013"/>
    <lineage>
        <taxon>Eukaryota</taxon>
        <taxon>Metazoa</taxon>
        <taxon>Ecdysozoa</taxon>
        <taxon>Arthropoda</taxon>
        <taxon>Hexapoda</taxon>
        <taxon>Insecta</taxon>
        <taxon>Pterygota</taxon>
        <taxon>Neoptera</taxon>
        <taxon>Paraneoptera</taxon>
        <taxon>Thysanoptera</taxon>
        <taxon>Terebrantia</taxon>
        <taxon>Thripoidea</taxon>
        <taxon>Thripidae</taxon>
        <taxon>Thrips</taxon>
    </lineage>
</organism>